<evidence type="ECO:0000313" key="3">
    <source>
        <dbReference type="Proteomes" id="UP001596524"/>
    </source>
</evidence>
<comment type="caution">
    <text evidence="2">The sequence shown here is derived from an EMBL/GenBank/DDBJ whole genome shotgun (WGS) entry which is preliminary data.</text>
</comment>
<dbReference type="InterPro" id="IPR000182">
    <property type="entry name" value="GNAT_dom"/>
</dbReference>
<sequence length="217" mass="23492">MSTAADLFPPLGLTIEAGPVVLRGLSDEILPELCELAVRGIHEADAMPFYFPWTDAPPEQLARNTAAYHWRARADFGPAAWGLHLAVFHEGRLVGTQGFETSDYLVTRTGETGSWLGREFQGRGIGTAMRQAICAFAFDHLDAAAVTSGAFLDNPASLAVSRKLGYQPNGVRRLKRREGELALNQGLLLTPDDFVRGPHPLRVSGVPELRACIGLDG</sequence>
<dbReference type="Pfam" id="PF13302">
    <property type="entry name" value="Acetyltransf_3"/>
    <property type="match status" value="1"/>
</dbReference>
<dbReference type="PANTHER" id="PTHR43441:SF11">
    <property type="entry name" value="RIBOSOMAL-PROTEIN-SERINE ACETYLTRANSFERASE"/>
    <property type="match status" value="1"/>
</dbReference>
<dbReference type="PROSITE" id="PS51186">
    <property type="entry name" value="GNAT"/>
    <property type="match status" value="1"/>
</dbReference>
<proteinExistence type="predicted"/>
<dbReference type="RefSeq" id="WP_255891143.1">
    <property type="nucleotide sequence ID" value="NZ_JAFMZM010000004.1"/>
</dbReference>
<accession>A0ABW2N2K8</accession>
<name>A0ABW2N2K8_9ACTN</name>
<organism evidence="2 3">
    <name type="scientific">Nocardioides astragali</name>
    <dbReference type="NCBI Taxonomy" id="1776736"/>
    <lineage>
        <taxon>Bacteria</taxon>
        <taxon>Bacillati</taxon>
        <taxon>Actinomycetota</taxon>
        <taxon>Actinomycetes</taxon>
        <taxon>Propionibacteriales</taxon>
        <taxon>Nocardioidaceae</taxon>
        <taxon>Nocardioides</taxon>
    </lineage>
</organism>
<evidence type="ECO:0000313" key="2">
    <source>
        <dbReference type="EMBL" id="MFC7361552.1"/>
    </source>
</evidence>
<dbReference type="EMBL" id="JBHTCH010000017">
    <property type="protein sequence ID" value="MFC7361552.1"/>
    <property type="molecule type" value="Genomic_DNA"/>
</dbReference>
<dbReference type="PANTHER" id="PTHR43441">
    <property type="entry name" value="RIBOSOMAL-PROTEIN-SERINE ACETYLTRANSFERASE"/>
    <property type="match status" value="1"/>
</dbReference>
<dbReference type="SUPFAM" id="SSF55729">
    <property type="entry name" value="Acyl-CoA N-acyltransferases (Nat)"/>
    <property type="match status" value="1"/>
</dbReference>
<dbReference type="EC" id="2.3.-.-" evidence="2"/>
<protein>
    <submittedName>
        <fullName evidence="2">GNAT family N-acetyltransferase</fullName>
        <ecNumber evidence="2">2.3.-.-</ecNumber>
    </submittedName>
</protein>
<dbReference type="Proteomes" id="UP001596524">
    <property type="component" value="Unassembled WGS sequence"/>
</dbReference>
<gene>
    <name evidence="2" type="ORF">ACFQO6_14855</name>
</gene>
<reference evidence="3" key="1">
    <citation type="journal article" date="2019" name="Int. J. Syst. Evol. Microbiol.">
        <title>The Global Catalogue of Microorganisms (GCM) 10K type strain sequencing project: providing services to taxonomists for standard genome sequencing and annotation.</title>
        <authorList>
            <consortium name="The Broad Institute Genomics Platform"/>
            <consortium name="The Broad Institute Genome Sequencing Center for Infectious Disease"/>
            <person name="Wu L."/>
            <person name="Ma J."/>
        </authorList>
    </citation>
    <scope>NUCLEOTIDE SEQUENCE [LARGE SCALE GENOMIC DNA]</scope>
    <source>
        <strain evidence="3">FCH27</strain>
    </source>
</reference>
<dbReference type="InterPro" id="IPR016181">
    <property type="entry name" value="Acyl_CoA_acyltransferase"/>
</dbReference>
<keyword evidence="2" id="KW-0808">Transferase</keyword>
<dbReference type="Gene3D" id="3.40.630.30">
    <property type="match status" value="1"/>
</dbReference>
<keyword evidence="2" id="KW-0012">Acyltransferase</keyword>
<evidence type="ECO:0000259" key="1">
    <source>
        <dbReference type="PROSITE" id="PS51186"/>
    </source>
</evidence>
<feature type="domain" description="N-acetyltransferase" evidence="1">
    <location>
        <begin position="20"/>
        <end position="190"/>
    </location>
</feature>
<dbReference type="InterPro" id="IPR051908">
    <property type="entry name" value="Ribosomal_N-acetyltransferase"/>
</dbReference>
<keyword evidence="3" id="KW-1185">Reference proteome</keyword>
<dbReference type="GO" id="GO:0016746">
    <property type="term" value="F:acyltransferase activity"/>
    <property type="evidence" value="ECO:0007669"/>
    <property type="project" value="UniProtKB-KW"/>
</dbReference>